<reference evidence="1 2" key="1">
    <citation type="submission" date="2017-03" db="EMBL/GenBank/DDBJ databases">
        <authorList>
            <person name="Afonso C.L."/>
            <person name="Miller P.J."/>
            <person name="Scott M.A."/>
            <person name="Spackman E."/>
            <person name="Goraichik I."/>
            <person name="Dimitrov K.M."/>
            <person name="Suarez D.L."/>
            <person name="Swayne D.E."/>
        </authorList>
    </citation>
    <scope>NUCLEOTIDE SEQUENCE [LARGE SCALE GENOMIC DNA]</scope>
    <source>
        <strain evidence="1 2">CECT 7680</strain>
    </source>
</reference>
<dbReference type="SUPFAM" id="SSF53850">
    <property type="entry name" value="Periplasmic binding protein-like II"/>
    <property type="match status" value="1"/>
</dbReference>
<dbReference type="Proteomes" id="UP000193409">
    <property type="component" value="Unassembled WGS sequence"/>
</dbReference>
<dbReference type="OrthoDB" id="9811622at2"/>
<keyword evidence="2" id="KW-1185">Reference proteome</keyword>
<dbReference type="RefSeq" id="WP_085868965.1">
    <property type="nucleotide sequence ID" value="NZ_FWFQ01000016.1"/>
</dbReference>
<accession>A0A1Y5SSX2</accession>
<protein>
    <submittedName>
        <fullName evidence="1">Bacterial extracellular solute-binding protein</fullName>
    </submittedName>
</protein>
<name>A0A1Y5SSX2_9RHOB</name>
<dbReference type="Gene3D" id="3.40.190.10">
    <property type="entry name" value="Periplasmic binding protein-like II"/>
    <property type="match status" value="3"/>
</dbReference>
<organism evidence="1 2">
    <name type="scientific">Pseudoruegeria aquimaris</name>
    <dbReference type="NCBI Taxonomy" id="393663"/>
    <lineage>
        <taxon>Bacteria</taxon>
        <taxon>Pseudomonadati</taxon>
        <taxon>Pseudomonadota</taxon>
        <taxon>Alphaproteobacteria</taxon>
        <taxon>Rhodobacterales</taxon>
        <taxon>Roseobacteraceae</taxon>
        <taxon>Pseudoruegeria</taxon>
    </lineage>
</organism>
<proteinExistence type="predicted"/>
<dbReference type="EMBL" id="FWFQ01000016">
    <property type="protein sequence ID" value="SLN47030.1"/>
    <property type="molecule type" value="Genomic_DNA"/>
</dbReference>
<sequence>MRPPRLHGSGETVVLRGMTWSDPRGYDPVVAAGAAFAEANPGVTIQWDKRSLQGFESTPVGELAASYDLMVIDHPHTGICVAEGCLLPLDEWLPAEALQALANETVGKSFVSYAMRGHQWALPIDAATQVQAHRPDRGPRAENWAGVIAAAQAGEVILPLRPPHNLMCLYTLAANIGQPCASARDRLLPRAAGLAVLEALLAVSDHVDPACHEMDPIAALDALCEDGGRLRLAPLTYLYKGYANAGYRQHAVAFSDIAPLGQSGPLGSALGGTGIAVSARSAHPALAAGFAGWLAGADCQRTIYAQSNGQPGNAVAWADPAVNAPVEGAYFATRQTHEAAWLRPRHAGYMGFQEEGGELLTEALRRRLSPEAALDALDARFAASFATD</sequence>
<evidence type="ECO:0000313" key="1">
    <source>
        <dbReference type="EMBL" id="SLN47030.1"/>
    </source>
</evidence>
<evidence type="ECO:0000313" key="2">
    <source>
        <dbReference type="Proteomes" id="UP000193409"/>
    </source>
</evidence>
<dbReference type="AlphaFoldDB" id="A0A1Y5SSX2"/>
<gene>
    <name evidence="1" type="ORF">PSA7680_02414</name>
</gene>